<keyword evidence="2" id="KW-1185">Reference proteome</keyword>
<sequence>MKFDGDPVAVVGQSHHISSRMTTVENLTNMEREFTSGDGFFMKLRQREFDPQAATRFASLMKTLSLSSDHEANYGLLWFLWGAQIDLENAVAHGIGGAKLTELREGLFPEFARIFDAELHDLVERLRTINANRT</sequence>
<protein>
    <submittedName>
        <fullName evidence="1">Uncharacterized protein</fullName>
    </submittedName>
</protein>
<evidence type="ECO:0000313" key="2">
    <source>
        <dbReference type="Proteomes" id="UP001152178"/>
    </source>
</evidence>
<reference evidence="1" key="1">
    <citation type="submission" date="2022-11" db="EMBL/GenBank/DDBJ databases">
        <authorList>
            <person name="Coimbra C."/>
        </authorList>
    </citation>
    <scope>NUCLEOTIDE SEQUENCE</scope>
    <source>
        <strain evidence="1">Jales19</strain>
    </source>
</reference>
<evidence type="ECO:0000313" key="1">
    <source>
        <dbReference type="EMBL" id="MCZ8546883.1"/>
    </source>
</evidence>
<proteinExistence type="predicted"/>
<dbReference type="RefSeq" id="WP_269907223.1">
    <property type="nucleotide sequence ID" value="NZ_JAPFQA010000011.1"/>
</dbReference>
<dbReference type="EMBL" id="JAPFQA010000011">
    <property type="protein sequence ID" value="MCZ8546883.1"/>
    <property type="molecule type" value="Genomic_DNA"/>
</dbReference>
<gene>
    <name evidence="1" type="ORF">OOJ09_22075</name>
</gene>
<name>A0ABT4QZU2_9HYPH</name>
<comment type="caution">
    <text evidence="1">The sequence shown here is derived from an EMBL/GenBank/DDBJ whole genome shotgun (WGS) entry which is preliminary data.</text>
</comment>
<dbReference type="Proteomes" id="UP001152178">
    <property type="component" value="Unassembled WGS sequence"/>
</dbReference>
<organism evidence="1 2">
    <name type="scientific">Mesorhizobium qingshengii</name>
    <dbReference type="NCBI Taxonomy" id="1165689"/>
    <lineage>
        <taxon>Bacteria</taxon>
        <taxon>Pseudomonadati</taxon>
        <taxon>Pseudomonadota</taxon>
        <taxon>Alphaproteobacteria</taxon>
        <taxon>Hyphomicrobiales</taxon>
        <taxon>Phyllobacteriaceae</taxon>
        <taxon>Mesorhizobium</taxon>
    </lineage>
</organism>
<accession>A0ABT4QZU2</accession>